<name>A0A2T9ZB91_9FUNG</name>
<accession>A0A2T9ZB91</accession>
<feature type="compositionally biased region" description="Polar residues" evidence="1">
    <location>
        <begin position="105"/>
        <end position="115"/>
    </location>
</feature>
<dbReference type="EMBL" id="MBFS01000761">
    <property type="protein sequence ID" value="PVV01848.1"/>
    <property type="molecule type" value="Genomic_DNA"/>
</dbReference>
<protein>
    <submittedName>
        <fullName evidence="3">Uncharacterized protein</fullName>
    </submittedName>
</protein>
<dbReference type="Proteomes" id="UP000245609">
    <property type="component" value="Unassembled WGS sequence"/>
</dbReference>
<keyword evidence="4" id="KW-1185">Reference proteome</keyword>
<evidence type="ECO:0000313" key="3">
    <source>
        <dbReference type="EMBL" id="PVV01848.1"/>
    </source>
</evidence>
<feature type="compositionally biased region" description="Polar residues" evidence="1">
    <location>
        <begin position="63"/>
        <end position="89"/>
    </location>
</feature>
<gene>
    <name evidence="3" type="ORF">BB560_003720</name>
</gene>
<feature type="chain" id="PRO_5015614265" evidence="2">
    <location>
        <begin position="23"/>
        <end position="314"/>
    </location>
</feature>
<feature type="signal peptide" evidence="2">
    <location>
        <begin position="1"/>
        <end position="22"/>
    </location>
</feature>
<feature type="region of interest" description="Disordered" evidence="1">
    <location>
        <begin position="56"/>
        <end position="218"/>
    </location>
</feature>
<evidence type="ECO:0000256" key="2">
    <source>
        <dbReference type="SAM" id="SignalP"/>
    </source>
</evidence>
<comment type="caution">
    <text evidence="3">The sequence shown here is derived from an EMBL/GenBank/DDBJ whole genome shotgun (WGS) entry which is preliminary data.</text>
</comment>
<feature type="compositionally biased region" description="Low complexity" evidence="1">
    <location>
        <begin position="196"/>
        <end position="211"/>
    </location>
</feature>
<keyword evidence="2" id="KW-0732">Signal</keyword>
<sequence length="314" mass="30715">MKLNITVFGAITISALSLSCTAAPSPNNDKILISNRFYKINVREDSNLKLDIGPEVKADPSVTIPNSTSADSNPKPTTTSQPASSSREVNPSPTASTSSAVPDLQQPNESVSELSGNGLGPGASLDSNSSAGASLETGGAGDVNQNQGLPQALGADGGSIPAQPPSQPNLQSNLGDLQSLDIPKEDDSQGGGLLWGNNPQGANAPAGEAPAGAGGLGGNNPLGANAPAGEAPAGAGGLGGKKPISANAPAGKAPAGAGVLGGNNPLGANLPNLSGANANPALAQGGSQSVVQLIQQLLSNLKNKKGVKVPTAFK</sequence>
<dbReference type="AlphaFoldDB" id="A0A2T9ZB91"/>
<organism evidence="3 4">
    <name type="scientific">Smittium megazygosporum</name>
    <dbReference type="NCBI Taxonomy" id="133381"/>
    <lineage>
        <taxon>Eukaryota</taxon>
        <taxon>Fungi</taxon>
        <taxon>Fungi incertae sedis</taxon>
        <taxon>Zoopagomycota</taxon>
        <taxon>Kickxellomycotina</taxon>
        <taxon>Harpellomycetes</taxon>
        <taxon>Harpellales</taxon>
        <taxon>Legeriomycetaceae</taxon>
        <taxon>Smittium</taxon>
    </lineage>
</organism>
<evidence type="ECO:0000313" key="4">
    <source>
        <dbReference type="Proteomes" id="UP000245609"/>
    </source>
</evidence>
<reference evidence="3 4" key="1">
    <citation type="journal article" date="2018" name="MBio">
        <title>Comparative Genomics Reveals the Core Gene Toolbox for the Fungus-Insect Symbiosis.</title>
        <authorList>
            <person name="Wang Y."/>
            <person name="Stata M."/>
            <person name="Wang W."/>
            <person name="Stajich J.E."/>
            <person name="White M.M."/>
            <person name="Moncalvo J.M."/>
        </authorList>
    </citation>
    <scope>NUCLEOTIDE SEQUENCE [LARGE SCALE GENOMIC DNA]</scope>
    <source>
        <strain evidence="3 4">SC-DP-2</strain>
    </source>
</reference>
<feature type="compositionally biased region" description="Low complexity" evidence="1">
    <location>
        <begin position="91"/>
        <end position="100"/>
    </location>
</feature>
<dbReference type="PROSITE" id="PS51257">
    <property type="entry name" value="PROKAR_LIPOPROTEIN"/>
    <property type="match status" value="1"/>
</dbReference>
<proteinExistence type="predicted"/>
<evidence type="ECO:0000256" key="1">
    <source>
        <dbReference type="SAM" id="MobiDB-lite"/>
    </source>
</evidence>